<keyword evidence="2" id="KW-1133">Transmembrane helix</keyword>
<gene>
    <name evidence="3" type="ORF">ROA7745_02348</name>
</gene>
<evidence type="ECO:0000313" key="3">
    <source>
        <dbReference type="EMBL" id="SMC12522.1"/>
    </source>
</evidence>
<dbReference type="Proteomes" id="UP000193224">
    <property type="component" value="Unassembled WGS sequence"/>
</dbReference>
<dbReference type="AlphaFoldDB" id="A0A1X7BSD2"/>
<reference evidence="3 4" key="1">
    <citation type="submission" date="2017-03" db="EMBL/GenBank/DDBJ databases">
        <authorList>
            <person name="Afonso C.L."/>
            <person name="Miller P.J."/>
            <person name="Scott M.A."/>
            <person name="Spackman E."/>
            <person name="Goraichik I."/>
            <person name="Dimitrov K.M."/>
            <person name="Suarez D.L."/>
            <person name="Swayne D.E."/>
        </authorList>
    </citation>
    <scope>NUCLEOTIDE SEQUENCE [LARGE SCALE GENOMIC DNA]</scope>
    <source>
        <strain evidence="3 4">CECT 7745</strain>
    </source>
</reference>
<keyword evidence="2" id="KW-0812">Transmembrane</keyword>
<organism evidence="3 4">
    <name type="scientific">Roseovarius aestuarii</name>
    <dbReference type="NCBI Taxonomy" id="475083"/>
    <lineage>
        <taxon>Bacteria</taxon>
        <taxon>Pseudomonadati</taxon>
        <taxon>Pseudomonadota</taxon>
        <taxon>Alphaproteobacteria</taxon>
        <taxon>Rhodobacterales</taxon>
        <taxon>Roseobacteraceae</taxon>
        <taxon>Roseovarius</taxon>
    </lineage>
</organism>
<evidence type="ECO:0000256" key="2">
    <source>
        <dbReference type="SAM" id="Phobius"/>
    </source>
</evidence>
<evidence type="ECO:0000313" key="4">
    <source>
        <dbReference type="Proteomes" id="UP000193224"/>
    </source>
</evidence>
<keyword evidence="2" id="KW-0472">Membrane</keyword>
<name>A0A1X7BSD2_9RHOB</name>
<protein>
    <submittedName>
        <fullName evidence="3">Uncharacterized protein</fullName>
    </submittedName>
</protein>
<feature type="transmembrane region" description="Helical" evidence="2">
    <location>
        <begin position="57"/>
        <end position="76"/>
    </location>
</feature>
<feature type="region of interest" description="Disordered" evidence="1">
    <location>
        <begin position="86"/>
        <end position="111"/>
    </location>
</feature>
<dbReference type="EMBL" id="FWXB01000008">
    <property type="protein sequence ID" value="SMC12522.1"/>
    <property type="molecule type" value="Genomic_DNA"/>
</dbReference>
<accession>A0A1X7BSD2</accession>
<evidence type="ECO:0000256" key="1">
    <source>
        <dbReference type="SAM" id="MobiDB-lite"/>
    </source>
</evidence>
<proteinExistence type="predicted"/>
<dbReference type="OrthoDB" id="7871801at2"/>
<feature type="transmembrane region" description="Helical" evidence="2">
    <location>
        <begin position="27"/>
        <end position="45"/>
    </location>
</feature>
<sequence>MSAAPKPGPGPVFVERRAYRRRRLVDAARLLPILGVALVCLPLLWTGEREQPMSTTYAMIYFFGLWLALVIGAALLSRYLKATPEPGDAADGATPSENSVAGSANGPAGGA</sequence>
<dbReference type="RefSeq" id="WP_139836378.1">
    <property type="nucleotide sequence ID" value="NZ_FWXB01000008.1"/>
</dbReference>
<keyword evidence="4" id="KW-1185">Reference proteome</keyword>